<feature type="region of interest" description="Disordered" evidence="1">
    <location>
        <begin position="127"/>
        <end position="193"/>
    </location>
</feature>
<dbReference type="GO" id="GO:0030020">
    <property type="term" value="F:extracellular matrix structural constituent conferring tensile strength"/>
    <property type="evidence" value="ECO:0007669"/>
    <property type="project" value="TreeGrafter"/>
</dbReference>
<dbReference type="InterPro" id="IPR008160">
    <property type="entry name" value="Collagen"/>
</dbReference>
<feature type="compositionally biased region" description="Pro residues" evidence="1">
    <location>
        <begin position="35"/>
        <end position="55"/>
    </location>
</feature>
<feature type="region of interest" description="Disordered" evidence="1">
    <location>
        <begin position="16"/>
        <end position="113"/>
    </location>
</feature>
<dbReference type="AlphaFoldDB" id="A0A4Z2IRB9"/>
<dbReference type="Proteomes" id="UP000314294">
    <property type="component" value="Unassembled WGS sequence"/>
</dbReference>
<sequence>MTTVWIKLLGAGRSFLPAASSLPEGSTANEVVAPQPTPRGRPSYLPPGPIGPPGLPGSAGLPGPAGRSGLPGPVGPKGDRGLAGVTGPPGPSGPPGPPGPSGWSSSPGRERGDVFHVDDQEENLPAHQVIVGPPGPTGATGPTGPTGPLGPSGPPGLRGPAGLPGLPGRDGKEGLRSTPGDPGPRGDPGERGEAVQQLREALKILAERVLILEHMIGVHESSEGSGFGSLSDPLSFSAMKTKRLQPDPNPLQAPVLGRRQRQTPL</sequence>
<name>A0A4Z2IRB9_9TELE</name>
<proteinExistence type="predicted"/>
<dbReference type="EMBL" id="SRLO01000055">
    <property type="protein sequence ID" value="TNN80396.1"/>
    <property type="molecule type" value="Genomic_DNA"/>
</dbReference>
<keyword evidence="3" id="KW-1185">Reference proteome</keyword>
<dbReference type="GO" id="GO:0031012">
    <property type="term" value="C:extracellular matrix"/>
    <property type="evidence" value="ECO:0007669"/>
    <property type="project" value="TreeGrafter"/>
</dbReference>
<dbReference type="GO" id="GO:0030198">
    <property type="term" value="P:extracellular matrix organization"/>
    <property type="evidence" value="ECO:0007669"/>
    <property type="project" value="TreeGrafter"/>
</dbReference>
<accession>A0A4Z2IRB9</accession>
<comment type="caution">
    <text evidence="2">The sequence shown here is derived from an EMBL/GenBank/DDBJ whole genome shotgun (WGS) entry which is preliminary data.</text>
</comment>
<dbReference type="PANTHER" id="PTHR24023">
    <property type="entry name" value="COLLAGEN ALPHA"/>
    <property type="match status" value="1"/>
</dbReference>
<organism evidence="2 3">
    <name type="scientific">Liparis tanakae</name>
    <name type="common">Tanaka's snailfish</name>
    <dbReference type="NCBI Taxonomy" id="230148"/>
    <lineage>
        <taxon>Eukaryota</taxon>
        <taxon>Metazoa</taxon>
        <taxon>Chordata</taxon>
        <taxon>Craniata</taxon>
        <taxon>Vertebrata</taxon>
        <taxon>Euteleostomi</taxon>
        <taxon>Actinopterygii</taxon>
        <taxon>Neopterygii</taxon>
        <taxon>Teleostei</taxon>
        <taxon>Neoteleostei</taxon>
        <taxon>Acanthomorphata</taxon>
        <taxon>Eupercaria</taxon>
        <taxon>Perciformes</taxon>
        <taxon>Cottioidei</taxon>
        <taxon>Cottales</taxon>
        <taxon>Liparidae</taxon>
        <taxon>Liparis</taxon>
    </lineage>
</organism>
<feature type="compositionally biased region" description="Low complexity" evidence="1">
    <location>
        <begin position="56"/>
        <end position="71"/>
    </location>
</feature>
<feature type="compositionally biased region" description="Pro residues" evidence="1">
    <location>
        <begin position="88"/>
        <end position="100"/>
    </location>
</feature>
<feature type="compositionally biased region" description="Low complexity" evidence="1">
    <location>
        <begin position="158"/>
        <end position="167"/>
    </location>
</feature>
<dbReference type="InterPro" id="IPR050149">
    <property type="entry name" value="Collagen_superfamily"/>
</dbReference>
<dbReference type="OrthoDB" id="10071545at2759"/>
<dbReference type="Pfam" id="PF01391">
    <property type="entry name" value="Collagen"/>
    <property type="match status" value="2"/>
</dbReference>
<evidence type="ECO:0000256" key="1">
    <source>
        <dbReference type="SAM" id="MobiDB-lite"/>
    </source>
</evidence>
<reference evidence="2 3" key="1">
    <citation type="submission" date="2019-03" db="EMBL/GenBank/DDBJ databases">
        <title>First draft genome of Liparis tanakae, snailfish: a comprehensive survey of snailfish specific genes.</title>
        <authorList>
            <person name="Kim W."/>
            <person name="Song I."/>
            <person name="Jeong J.-H."/>
            <person name="Kim D."/>
            <person name="Kim S."/>
            <person name="Ryu S."/>
            <person name="Song J.Y."/>
            <person name="Lee S.K."/>
        </authorList>
    </citation>
    <scope>NUCLEOTIDE SEQUENCE [LARGE SCALE GENOMIC DNA]</scope>
    <source>
        <tissue evidence="2">Muscle</tissue>
    </source>
</reference>
<protein>
    <submittedName>
        <fullName evidence="2">EMI domain-containing protein 1</fullName>
    </submittedName>
</protein>
<feature type="region of interest" description="Disordered" evidence="1">
    <location>
        <begin position="221"/>
        <end position="265"/>
    </location>
</feature>
<evidence type="ECO:0000313" key="3">
    <source>
        <dbReference type="Proteomes" id="UP000314294"/>
    </source>
</evidence>
<gene>
    <name evidence="2" type="primary">Emid1</name>
    <name evidence="2" type="ORF">EYF80_009420</name>
</gene>
<dbReference type="PANTHER" id="PTHR24023:SF1112">
    <property type="entry name" value="COL_CUTICLE_N DOMAIN-CONTAINING PROTEIN-RELATED"/>
    <property type="match status" value="1"/>
</dbReference>
<dbReference type="GO" id="GO:0005615">
    <property type="term" value="C:extracellular space"/>
    <property type="evidence" value="ECO:0007669"/>
    <property type="project" value="TreeGrafter"/>
</dbReference>
<evidence type="ECO:0000313" key="2">
    <source>
        <dbReference type="EMBL" id="TNN80396.1"/>
    </source>
</evidence>